<reference evidence="1 2" key="1">
    <citation type="journal article" date="2020" name="Cell">
        <title>Large-Scale Comparative Analyses of Tick Genomes Elucidate Their Genetic Diversity and Vector Capacities.</title>
        <authorList>
            <consortium name="Tick Genome and Microbiome Consortium (TIGMIC)"/>
            <person name="Jia N."/>
            <person name="Wang J."/>
            <person name="Shi W."/>
            <person name="Du L."/>
            <person name="Sun Y."/>
            <person name="Zhan W."/>
            <person name="Jiang J.F."/>
            <person name="Wang Q."/>
            <person name="Zhang B."/>
            <person name="Ji P."/>
            <person name="Bell-Sakyi L."/>
            <person name="Cui X.M."/>
            <person name="Yuan T.T."/>
            <person name="Jiang B.G."/>
            <person name="Yang W.F."/>
            <person name="Lam T.T."/>
            <person name="Chang Q.C."/>
            <person name="Ding S.J."/>
            <person name="Wang X.J."/>
            <person name="Zhu J.G."/>
            <person name="Ruan X.D."/>
            <person name="Zhao L."/>
            <person name="Wei J.T."/>
            <person name="Ye R.Z."/>
            <person name="Que T.C."/>
            <person name="Du C.H."/>
            <person name="Zhou Y.H."/>
            <person name="Cheng J.X."/>
            <person name="Dai P.F."/>
            <person name="Guo W.B."/>
            <person name="Han X.H."/>
            <person name="Huang E.J."/>
            <person name="Li L.F."/>
            <person name="Wei W."/>
            <person name="Gao Y.C."/>
            <person name="Liu J.Z."/>
            <person name="Shao H.Z."/>
            <person name="Wang X."/>
            <person name="Wang C.C."/>
            <person name="Yang T.C."/>
            <person name="Huo Q.B."/>
            <person name="Li W."/>
            <person name="Chen H.Y."/>
            <person name="Chen S.E."/>
            <person name="Zhou L.G."/>
            <person name="Ni X.B."/>
            <person name="Tian J.H."/>
            <person name="Sheng Y."/>
            <person name="Liu T."/>
            <person name="Pan Y.S."/>
            <person name="Xia L.Y."/>
            <person name="Li J."/>
            <person name="Zhao F."/>
            <person name="Cao W.C."/>
        </authorList>
    </citation>
    <scope>NUCLEOTIDE SEQUENCE [LARGE SCALE GENOMIC DNA]</scope>
    <source>
        <strain evidence="1">Iper-2018</strain>
    </source>
</reference>
<keyword evidence="2" id="KW-1185">Reference proteome</keyword>
<evidence type="ECO:0000313" key="2">
    <source>
        <dbReference type="Proteomes" id="UP000805193"/>
    </source>
</evidence>
<gene>
    <name evidence="1" type="ORF">HPB47_026736</name>
</gene>
<dbReference type="Proteomes" id="UP000805193">
    <property type="component" value="Unassembled WGS sequence"/>
</dbReference>
<comment type="caution">
    <text evidence="1">The sequence shown here is derived from an EMBL/GenBank/DDBJ whole genome shotgun (WGS) entry which is preliminary data.</text>
</comment>
<sequence length="143" mass="16922">MCIVKWKDSKSVLVLSTAFGTEPEGSCERWSTVEKKKIKVKQDDAVARYNRYMGRVDLIDRFVAYFQISLRTKKWTVRVFAHFLDMACCNGWIEYKRDCERADVPKQQRQDLLDFKMNIAISLIQAEMRGSKRLREKEEESKK</sequence>
<accession>A0AC60PYD1</accession>
<name>A0AC60PYD1_IXOPE</name>
<evidence type="ECO:0000313" key="1">
    <source>
        <dbReference type="EMBL" id="KAG0426132.1"/>
    </source>
</evidence>
<proteinExistence type="predicted"/>
<organism evidence="1 2">
    <name type="scientific">Ixodes persulcatus</name>
    <name type="common">Taiga tick</name>
    <dbReference type="NCBI Taxonomy" id="34615"/>
    <lineage>
        <taxon>Eukaryota</taxon>
        <taxon>Metazoa</taxon>
        <taxon>Ecdysozoa</taxon>
        <taxon>Arthropoda</taxon>
        <taxon>Chelicerata</taxon>
        <taxon>Arachnida</taxon>
        <taxon>Acari</taxon>
        <taxon>Parasitiformes</taxon>
        <taxon>Ixodida</taxon>
        <taxon>Ixodoidea</taxon>
        <taxon>Ixodidae</taxon>
        <taxon>Ixodinae</taxon>
        <taxon>Ixodes</taxon>
    </lineage>
</organism>
<dbReference type="EMBL" id="JABSTQ010009758">
    <property type="protein sequence ID" value="KAG0426132.1"/>
    <property type="molecule type" value="Genomic_DNA"/>
</dbReference>
<protein>
    <submittedName>
        <fullName evidence="1">Uncharacterized protein</fullName>
    </submittedName>
</protein>